<name>A0A5S3PPB4_9RHOB</name>
<keyword evidence="2" id="KW-1185">Reference proteome</keyword>
<dbReference type="AlphaFoldDB" id="A0A5S3PPB4"/>
<dbReference type="Proteomes" id="UP000309550">
    <property type="component" value="Unassembled WGS sequence"/>
</dbReference>
<accession>A0A5S3PPB4</accession>
<proteinExistence type="predicted"/>
<dbReference type="OrthoDB" id="7659217at2"/>
<evidence type="ECO:0000313" key="2">
    <source>
        <dbReference type="Proteomes" id="UP000309550"/>
    </source>
</evidence>
<comment type="caution">
    <text evidence="1">The sequence shown here is derived from an EMBL/GenBank/DDBJ whole genome shotgun (WGS) entry which is preliminary data.</text>
</comment>
<organism evidence="1 2">
    <name type="scientific">Sulfitobacter sabulilitoris</name>
    <dbReference type="NCBI Taxonomy" id="2562655"/>
    <lineage>
        <taxon>Bacteria</taxon>
        <taxon>Pseudomonadati</taxon>
        <taxon>Pseudomonadota</taxon>
        <taxon>Alphaproteobacteria</taxon>
        <taxon>Rhodobacterales</taxon>
        <taxon>Roseobacteraceae</taxon>
        <taxon>Sulfitobacter</taxon>
    </lineage>
</organism>
<evidence type="ECO:0000313" key="1">
    <source>
        <dbReference type="EMBL" id="TMM54355.1"/>
    </source>
</evidence>
<protein>
    <submittedName>
        <fullName evidence="1">Uncharacterized protein</fullName>
    </submittedName>
</protein>
<gene>
    <name evidence="1" type="ORF">FDT80_01815</name>
</gene>
<reference evidence="1 2" key="1">
    <citation type="submission" date="2019-05" db="EMBL/GenBank/DDBJ databases">
        <title>Sulfitobacter sabulilitoris sp. nov., isolated from a marine sand.</title>
        <authorList>
            <person name="Yoon J.-H."/>
        </authorList>
    </citation>
    <scope>NUCLEOTIDE SEQUENCE [LARGE SCALE GENOMIC DNA]</scope>
    <source>
        <strain evidence="1 2">HSMS-29</strain>
    </source>
</reference>
<sequence length="81" mass="8840">MDWLLIGILCIAIVVVAVLRGLQALRHTRDTERGSLPGKGYHTIEANYFSGGGGGGHASSFKVPRDPQEYARTFIPKDKTK</sequence>
<dbReference type="EMBL" id="VANS01000001">
    <property type="protein sequence ID" value="TMM54355.1"/>
    <property type="molecule type" value="Genomic_DNA"/>
</dbReference>
<dbReference type="RefSeq" id="WP_138660527.1">
    <property type="nucleotide sequence ID" value="NZ_VANS01000001.1"/>
</dbReference>